<dbReference type="Pfam" id="PF03841">
    <property type="entry name" value="SelA"/>
    <property type="match status" value="1"/>
</dbReference>
<gene>
    <name evidence="4" type="ORF">V7x_34840</name>
</gene>
<dbReference type="GO" id="GO:0004125">
    <property type="term" value="F:L-seryl-tRNA(Sec) selenium transferase activity"/>
    <property type="evidence" value="ECO:0007669"/>
    <property type="project" value="TreeGrafter"/>
</dbReference>
<accession>A0A5C6FHS8</accession>
<dbReference type="EMBL" id="SJPZ01000002">
    <property type="protein sequence ID" value="TWU61795.1"/>
    <property type="molecule type" value="Genomic_DNA"/>
</dbReference>
<protein>
    <submittedName>
        <fullName evidence="4">Selenocysteine synthase</fullName>
    </submittedName>
</protein>
<organism evidence="4 5">
    <name type="scientific">Crateriforma conspicua</name>
    <dbReference type="NCBI Taxonomy" id="2527996"/>
    <lineage>
        <taxon>Bacteria</taxon>
        <taxon>Pseudomonadati</taxon>
        <taxon>Planctomycetota</taxon>
        <taxon>Planctomycetia</taxon>
        <taxon>Planctomycetales</taxon>
        <taxon>Planctomycetaceae</taxon>
        <taxon>Crateriforma</taxon>
    </lineage>
</organism>
<dbReference type="OrthoDB" id="247355at2"/>
<dbReference type="Gene3D" id="3.90.1150.180">
    <property type="match status" value="1"/>
</dbReference>
<evidence type="ECO:0000256" key="2">
    <source>
        <dbReference type="ARBA" id="ARBA00022898"/>
    </source>
</evidence>
<dbReference type="PANTHER" id="PTHR32328">
    <property type="entry name" value="L-SERYL-TRNA(SEC) SELENIUM TRANSFERASE"/>
    <property type="match status" value="1"/>
</dbReference>
<reference evidence="4 5" key="1">
    <citation type="submission" date="2019-02" db="EMBL/GenBank/DDBJ databases">
        <title>Deep-cultivation of Planctomycetes and their phenomic and genomic characterization uncovers novel biology.</title>
        <authorList>
            <person name="Wiegand S."/>
            <person name="Jogler M."/>
            <person name="Boedeker C."/>
            <person name="Pinto D."/>
            <person name="Vollmers J."/>
            <person name="Rivas-Marin E."/>
            <person name="Kohn T."/>
            <person name="Peeters S.H."/>
            <person name="Heuer A."/>
            <person name="Rast P."/>
            <person name="Oberbeckmann S."/>
            <person name="Bunk B."/>
            <person name="Jeske O."/>
            <person name="Meyerdierks A."/>
            <person name="Storesund J.E."/>
            <person name="Kallscheuer N."/>
            <person name="Luecker S."/>
            <person name="Lage O.M."/>
            <person name="Pohl T."/>
            <person name="Merkel B.J."/>
            <person name="Hornburger P."/>
            <person name="Mueller R.-W."/>
            <person name="Bruemmer F."/>
            <person name="Labrenz M."/>
            <person name="Spormann A.M."/>
            <person name="Op Den Camp H."/>
            <person name="Overmann J."/>
            <person name="Amann R."/>
            <person name="Jetten M.S.M."/>
            <person name="Mascher T."/>
            <person name="Medema M.H."/>
            <person name="Devos D.P."/>
            <person name="Kaster A.-K."/>
            <person name="Ovreas L."/>
            <person name="Rohde M."/>
            <person name="Galperin M.Y."/>
            <person name="Jogler C."/>
        </authorList>
    </citation>
    <scope>NUCLEOTIDE SEQUENCE [LARGE SCALE GENOMIC DNA]</scope>
    <source>
        <strain evidence="4 5">V7</strain>
    </source>
</reference>
<sequence length="443" mass="47120">MAMPPWTVELLYRQISDAAKQAQQSETIDKIKSRASELVQDLPESAARGIESAGRRLDRLMKSAEQSTKAFRQWSEKFNAVTLPCVNATGTLLDPRCSPPINEIVVAAGIEAMQGNRVCDTSLDLRLHRHLHQAMNLGDDQDVAVAASMSAALMAVSTISLDRPFLVPRSEVFRVDGRPTSDLLGGVFAMTAEIGDSRTFVAEDLAGNPDAILIRGDSGAAPISWDTVAADDQPWAAVLRCGTLRGGGDPATVGSIEGGDLASVGDLLNQGAEFVVVPGDGLIGGPASGLIVGKKSVLADIIGHESWSAWSAGTATIAMLCEACERQASAAADGSAALSMLNTSVENLKARCERLATRLSATEIEQTIQITDRPAGIIADGRWQLPSRQIELRRPGLDAKAWAEKLAQYHPSVLLNTADDALRIDLRWVNPADDGRIAEAILD</sequence>
<dbReference type="Proteomes" id="UP000316476">
    <property type="component" value="Unassembled WGS sequence"/>
</dbReference>
<keyword evidence="2" id="KW-0663">Pyridoxal phosphate</keyword>
<dbReference type="RefSeq" id="WP_146414587.1">
    <property type="nucleotide sequence ID" value="NZ_SJPZ01000002.1"/>
</dbReference>
<evidence type="ECO:0000313" key="5">
    <source>
        <dbReference type="Proteomes" id="UP000316476"/>
    </source>
</evidence>
<comment type="cofactor">
    <cofactor evidence="1">
        <name>pyridoxal 5'-phosphate</name>
        <dbReference type="ChEBI" id="CHEBI:597326"/>
    </cofactor>
</comment>
<dbReference type="PANTHER" id="PTHR32328:SF0">
    <property type="entry name" value="L-SERYL-TRNA(SEC) SELENIUM TRANSFERASE"/>
    <property type="match status" value="1"/>
</dbReference>
<dbReference type="InterPro" id="IPR018319">
    <property type="entry name" value="SelA-like"/>
</dbReference>
<feature type="coiled-coil region" evidence="3">
    <location>
        <begin position="338"/>
        <end position="365"/>
    </location>
</feature>
<keyword evidence="3" id="KW-0175">Coiled coil</keyword>
<evidence type="ECO:0000256" key="3">
    <source>
        <dbReference type="SAM" id="Coils"/>
    </source>
</evidence>
<evidence type="ECO:0000313" key="4">
    <source>
        <dbReference type="EMBL" id="TWU61795.1"/>
    </source>
</evidence>
<evidence type="ECO:0000256" key="1">
    <source>
        <dbReference type="ARBA" id="ARBA00001933"/>
    </source>
</evidence>
<name>A0A5C6FHS8_9PLAN</name>
<proteinExistence type="predicted"/>
<dbReference type="AlphaFoldDB" id="A0A5C6FHS8"/>
<comment type="caution">
    <text evidence="4">The sequence shown here is derived from an EMBL/GenBank/DDBJ whole genome shotgun (WGS) entry which is preliminary data.</text>
</comment>